<reference evidence="2" key="1">
    <citation type="submission" date="2024-01" db="EMBL/GenBank/DDBJ databases">
        <title>Bank of Algae and Cyanobacteria of the Azores (BACA) strain genomes.</title>
        <authorList>
            <person name="Luz R."/>
            <person name="Cordeiro R."/>
            <person name="Fonseca A."/>
            <person name="Goncalves V."/>
        </authorList>
    </citation>
    <scope>NUCLEOTIDE SEQUENCE</scope>
    <source>
        <strain evidence="2">BACA0141</strain>
    </source>
</reference>
<dbReference type="PANTHER" id="PTHR42899">
    <property type="entry name" value="SPERMATOGENESIS-ASSOCIATED PROTEIN 20"/>
    <property type="match status" value="1"/>
</dbReference>
<protein>
    <submittedName>
        <fullName evidence="2">Thioredoxin domain-containing protein</fullName>
    </submittedName>
</protein>
<dbReference type="GO" id="GO:0005975">
    <property type="term" value="P:carbohydrate metabolic process"/>
    <property type="evidence" value="ECO:0007669"/>
    <property type="project" value="InterPro"/>
</dbReference>
<sequence length="678" mass="77233">MPNHLAQSQSLYLRKHAENPIDWYPWGDRALEKARSQDKPIFLSIGYSSCHWCTVMEHEAFSDSMIADYMNAHFVAIKVDREERPDLDSIYMQAIQIMGEQGGWPLNLFLAPDDLVPFFGGTYFPIEPRYGRPGFLKVLQSIVQIYRGRYQEIQTFKGQIISNLTAVNQLSSVPTLNDNALFTGIAKCAEVVVSRTQGTCFPMIPYADLVLRASRFEALNDELQAKARQRGLDLALGGIFDHVAGGWHRYTVDPTWTVPHFEKMLYDNGQIVEYLANLWASGLHEPAIERAIAKTATWLQREMLTEEGYFYASQDADSEGKEGKFWVWSYGELRKLFSDSELQALMEAFTITANGNFEGLNVLQRRHSGQLSGMVETCLERLFRCRYGEYSRPTDAFPVARSLEDVKTIEWAGRVPPVTDTKMIVAWNALMISGLATAYRVFRQDLYKQLAVNAADFILQTQWVDDRLQRLNYNGHPLVSAQSEDYALLIKALIDLQQACPELGDRYLAKAEYLQAEFDRYFWDRKSGGYFNTASDRSKELLMRERSYQDNATPSPNGIAIANLIRLALLTENLEYLNKAEFALKTFGQAIVNSPIACPSLLTALDWFRNHTLVRTRAEQYTQLQQQYHPLTLFKIADDLPSPDTIALVCQGFTCFEPATSVEMLQWQLSGSQTRIHS</sequence>
<accession>A0AAW9PV70</accession>
<dbReference type="SUPFAM" id="SSF48208">
    <property type="entry name" value="Six-hairpin glycosidases"/>
    <property type="match status" value="1"/>
</dbReference>
<evidence type="ECO:0000259" key="1">
    <source>
        <dbReference type="Pfam" id="PF03190"/>
    </source>
</evidence>
<dbReference type="InterPro" id="IPR036249">
    <property type="entry name" value="Thioredoxin-like_sf"/>
</dbReference>
<name>A0AAW9PV70_9CYAN</name>
<dbReference type="Gene3D" id="3.40.30.10">
    <property type="entry name" value="Glutaredoxin"/>
    <property type="match status" value="1"/>
</dbReference>
<comment type="caution">
    <text evidence="2">The sequence shown here is derived from an EMBL/GenBank/DDBJ whole genome shotgun (WGS) entry which is preliminary data.</text>
</comment>
<dbReference type="InterPro" id="IPR004879">
    <property type="entry name" value="Ssp411-like_TRX"/>
</dbReference>
<proteinExistence type="predicted"/>
<dbReference type="RefSeq" id="WP_330485378.1">
    <property type="nucleotide sequence ID" value="NZ_JAZBJZ010000102.1"/>
</dbReference>
<dbReference type="InterPro" id="IPR012341">
    <property type="entry name" value="6hp_glycosidase-like_sf"/>
</dbReference>
<gene>
    <name evidence="2" type="ORF">V2H45_19540</name>
</gene>
<dbReference type="PIRSF" id="PIRSF006402">
    <property type="entry name" value="UCP006402_thioredoxin"/>
    <property type="match status" value="1"/>
</dbReference>
<dbReference type="SUPFAM" id="SSF52833">
    <property type="entry name" value="Thioredoxin-like"/>
    <property type="match status" value="1"/>
</dbReference>
<dbReference type="CDD" id="cd02955">
    <property type="entry name" value="SSP411"/>
    <property type="match status" value="1"/>
</dbReference>
<dbReference type="InterPro" id="IPR008928">
    <property type="entry name" value="6-hairpin_glycosidase_sf"/>
</dbReference>
<dbReference type="Proteomes" id="UP001333818">
    <property type="component" value="Unassembled WGS sequence"/>
</dbReference>
<organism evidence="2 3">
    <name type="scientific">Tumidithrix elongata BACA0141</name>
    <dbReference type="NCBI Taxonomy" id="2716417"/>
    <lineage>
        <taxon>Bacteria</taxon>
        <taxon>Bacillati</taxon>
        <taxon>Cyanobacteriota</taxon>
        <taxon>Cyanophyceae</taxon>
        <taxon>Pseudanabaenales</taxon>
        <taxon>Pseudanabaenaceae</taxon>
        <taxon>Tumidithrix</taxon>
        <taxon>Tumidithrix elongata</taxon>
    </lineage>
</organism>
<dbReference type="Gene3D" id="1.50.10.10">
    <property type="match status" value="1"/>
</dbReference>
<dbReference type="InterPro" id="IPR024705">
    <property type="entry name" value="Ssp411"/>
</dbReference>
<feature type="domain" description="Spermatogenesis-associated protein 20-like TRX" evidence="1">
    <location>
        <begin position="3"/>
        <end position="164"/>
    </location>
</feature>
<evidence type="ECO:0000313" key="3">
    <source>
        <dbReference type="Proteomes" id="UP001333818"/>
    </source>
</evidence>
<evidence type="ECO:0000313" key="2">
    <source>
        <dbReference type="EMBL" id="MEE3718942.1"/>
    </source>
</evidence>
<keyword evidence="3" id="KW-1185">Reference proteome</keyword>
<dbReference type="Pfam" id="PF03190">
    <property type="entry name" value="Thioredox_DsbH"/>
    <property type="match status" value="1"/>
</dbReference>
<dbReference type="PANTHER" id="PTHR42899:SF1">
    <property type="entry name" value="SPERMATOGENESIS-ASSOCIATED PROTEIN 20"/>
    <property type="match status" value="1"/>
</dbReference>
<dbReference type="AlphaFoldDB" id="A0AAW9PV70"/>
<dbReference type="EMBL" id="JAZBJZ010000102">
    <property type="protein sequence ID" value="MEE3718942.1"/>
    <property type="molecule type" value="Genomic_DNA"/>
</dbReference>